<dbReference type="EMBL" id="JABFAE010000008">
    <property type="protein sequence ID" value="MBA0834067.1"/>
    <property type="molecule type" value="Genomic_DNA"/>
</dbReference>
<evidence type="ECO:0000313" key="2">
    <source>
        <dbReference type="Proteomes" id="UP000593575"/>
    </source>
</evidence>
<evidence type="ECO:0000313" key="1">
    <source>
        <dbReference type="EMBL" id="MBA0834067.1"/>
    </source>
</evidence>
<dbReference type="Proteomes" id="UP000593575">
    <property type="component" value="Unassembled WGS sequence"/>
</dbReference>
<keyword evidence="2" id="KW-1185">Reference proteome</keyword>
<gene>
    <name evidence="1" type="ORF">Goarm_006454</name>
</gene>
<protein>
    <submittedName>
        <fullName evidence="1">Uncharacterized protein</fullName>
    </submittedName>
</protein>
<accession>A0A7J9JII6</accession>
<sequence>MAPKTWNDGNVQVYTITTSNKVTSKCRVIIPTG</sequence>
<feature type="non-terminal residue" evidence="1">
    <location>
        <position position="33"/>
    </location>
</feature>
<name>A0A7J9JII6_9ROSI</name>
<organism evidence="1 2">
    <name type="scientific">Gossypium armourianum</name>
    <dbReference type="NCBI Taxonomy" id="34283"/>
    <lineage>
        <taxon>Eukaryota</taxon>
        <taxon>Viridiplantae</taxon>
        <taxon>Streptophyta</taxon>
        <taxon>Embryophyta</taxon>
        <taxon>Tracheophyta</taxon>
        <taxon>Spermatophyta</taxon>
        <taxon>Magnoliopsida</taxon>
        <taxon>eudicotyledons</taxon>
        <taxon>Gunneridae</taxon>
        <taxon>Pentapetalae</taxon>
        <taxon>rosids</taxon>
        <taxon>malvids</taxon>
        <taxon>Malvales</taxon>
        <taxon>Malvaceae</taxon>
        <taxon>Malvoideae</taxon>
        <taxon>Gossypium</taxon>
    </lineage>
</organism>
<comment type="caution">
    <text evidence="1">The sequence shown here is derived from an EMBL/GenBank/DDBJ whole genome shotgun (WGS) entry which is preliminary data.</text>
</comment>
<proteinExistence type="predicted"/>
<dbReference type="AlphaFoldDB" id="A0A7J9JII6"/>
<reference evidence="1 2" key="1">
    <citation type="journal article" date="2019" name="Genome Biol. Evol.">
        <title>Insights into the evolution of the New World diploid cottons (Gossypium, subgenus Houzingenia) based on genome sequencing.</title>
        <authorList>
            <person name="Grover C.E."/>
            <person name="Arick M.A. 2nd"/>
            <person name="Thrash A."/>
            <person name="Conover J.L."/>
            <person name="Sanders W.S."/>
            <person name="Peterson D.G."/>
            <person name="Frelichowski J.E."/>
            <person name="Scheffler J.A."/>
            <person name="Scheffler B.E."/>
            <person name="Wendel J.F."/>
        </authorList>
    </citation>
    <scope>NUCLEOTIDE SEQUENCE [LARGE SCALE GENOMIC DNA]</scope>
    <source>
        <strain evidence="1">6</strain>
        <tissue evidence="1">Leaf</tissue>
    </source>
</reference>